<organism evidence="3 4">
    <name type="scientific">Lottia gigantea</name>
    <name type="common">Giant owl limpet</name>
    <dbReference type="NCBI Taxonomy" id="225164"/>
    <lineage>
        <taxon>Eukaryota</taxon>
        <taxon>Metazoa</taxon>
        <taxon>Spiralia</taxon>
        <taxon>Lophotrochozoa</taxon>
        <taxon>Mollusca</taxon>
        <taxon>Gastropoda</taxon>
        <taxon>Patellogastropoda</taxon>
        <taxon>Lottioidea</taxon>
        <taxon>Lottiidae</taxon>
        <taxon>Lottia</taxon>
    </lineage>
</organism>
<dbReference type="Proteomes" id="UP000030746">
    <property type="component" value="Unassembled WGS sequence"/>
</dbReference>
<dbReference type="STRING" id="225164.V4AKI9"/>
<dbReference type="AlphaFoldDB" id="V4AKI9"/>
<accession>V4AKI9</accession>
<dbReference type="Gene3D" id="3.40.50.850">
    <property type="entry name" value="Isochorismatase-like"/>
    <property type="match status" value="1"/>
</dbReference>
<feature type="domain" description="Isochorismatase-like" evidence="2">
    <location>
        <begin position="14"/>
        <end position="161"/>
    </location>
</feature>
<sequence length="202" mass="22622">MASKKIGKILLKNSALFLCDMQEGFRKTIQFYPQILNVSNRMLSAAKVLEMPVIVTEQYPKGLGPTVPELDVSPYKVFPKTKFSMILPEVEEELKKTPDINTVVLCGIETQACIQQTTLDLLEQGFNVHVIVDGCSSRSMVDRMFAFDRMKEAGAYLTTCESMMLALCQDAKHPKFKQIQKLIWEPSPDSGLLATRDNGTPV</sequence>
<dbReference type="SUPFAM" id="SSF52499">
    <property type="entry name" value="Isochorismatase-like hydrolases"/>
    <property type="match status" value="1"/>
</dbReference>
<protein>
    <recommendedName>
        <fullName evidence="2">Isochorismatase-like domain-containing protein</fullName>
    </recommendedName>
</protein>
<dbReference type="PANTHER" id="PTHR14119">
    <property type="entry name" value="HYDROLASE"/>
    <property type="match status" value="1"/>
</dbReference>
<dbReference type="RefSeq" id="XP_009044613.1">
    <property type="nucleotide sequence ID" value="XM_009046365.1"/>
</dbReference>
<dbReference type="OMA" id="HVCVFQT"/>
<dbReference type="InterPro" id="IPR050993">
    <property type="entry name" value="Isochorismatase_domain"/>
</dbReference>
<proteinExistence type="inferred from homology"/>
<dbReference type="Pfam" id="PF00857">
    <property type="entry name" value="Isochorismatase"/>
    <property type="match status" value="1"/>
</dbReference>
<evidence type="ECO:0000259" key="2">
    <source>
        <dbReference type="Pfam" id="PF00857"/>
    </source>
</evidence>
<dbReference type="EMBL" id="KB199652">
    <property type="protein sequence ID" value="ESP04714.1"/>
    <property type="molecule type" value="Genomic_DNA"/>
</dbReference>
<evidence type="ECO:0000256" key="1">
    <source>
        <dbReference type="ARBA" id="ARBA00006336"/>
    </source>
</evidence>
<keyword evidence="4" id="KW-1185">Reference proteome</keyword>
<dbReference type="GeneID" id="20245305"/>
<evidence type="ECO:0000313" key="3">
    <source>
        <dbReference type="EMBL" id="ESP04714.1"/>
    </source>
</evidence>
<dbReference type="FunFam" id="3.40.50.850:FF:000001">
    <property type="entry name" value="Isochorismatase domain-containing protein 1"/>
    <property type="match status" value="1"/>
</dbReference>
<dbReference type="OrthoDB" id="269496at2759"/>
<gene>
    <name evidence="3" type="ORF">LOTGIDRAFT_198478</name>
</gene>
<reference evidence="3 4" key="1">
    <citation type="journal article" date="2013" name="Nature">
        <title>Insights into bilaterian evolution from three spiralian genomes.</title>
        <authorList>
            <person name="Simakov O."/>
            <person name="Marletaz F."/>
            <person name="Cho S.J."/>
            <person name="Edsinger-Gonzales E."/>
            <person name="Havlak P."/>
            <person name="Hellsten U."/>
            <person name="Kuo D.H."/>
            <person name="Larsson T."/>
            <person name="Lv J."/>
            <person name="Arendt D."/>
            <person name="Savage R."/>
            <person name="Osoegawa K."/>
            <person name="de Jong P."/>
            <person name="Grimwood J."/>
            <person name="Chapman J.A."/>
            <person name="Shapiro H."/>
            <person name="Aerts A."/>
            <person name="Otillar R.P."/>
            <person name="Terry A.Y."/>
            <person name="Boore J.L."/>
            <person name="Grigoriev I.V."/>
            <person name="Lindberg D.R."/>
            <person name="Seaver E.C."/>
            <person name="Weisblat D.A."/>
            <person name="Putnam N.H."/>
            <person name="Rokhsar D.S."/>
        </authorList>
    </citation>
    <scope>NUCLEOTIDE SEQUENCE [LARGE SCALE GENOMIC DNA]</scope>
</reference>
<dbReference type="InterPro" id="IPR000868">
    <property type="entry name" value="Isochorismatase-like_dom"/>
</dbReference>
<dbReference type="CTD" id="20245305"/>
<dbReference type="KEGG" id="lgi:LOTGIDRAFT_198478"/>
<dbReference type="InterPro" id="IPR036380">
    <property type="entry name" value="Isochorismatase-like_sf"/>
</dbReference>
<dbReference type="PANTHER" id="PTHR14119:SF3">
    <property type="entry name" value="ISOCHORISMATASE DOMAIN-CONTAINING PROTEIN 2"/>
    <property type="match status" value="1"/>
</dbReference>
<dbReference type="CDD" id="cd01012">
    <property type="entry name" value="YcaC_related"/>
    <property type="match status" value="1"/>
</dbReference>
<dbReference type="HOGENOM" id="CLU_066901_0_1_1"/>
<name>V4AKI9_LOTGI</name>
<evidence type="ECO:0000313" key="4">
    <source>
        <dbReference type="Proteomes" id="UP000030746"/>
    </source>
</evidence>
<comment type="similarity">
    <text evidence="1">Belongs to the isochorismatase family.</text>
</comment>